<keyword evidence="2" id="KW-0813">Transport</keyword>
<dbReference type="PANTHER" id="PTHR42718">
    <property type="entry name" value="MAJOR FACILITATOR SUPERFAMILY MULTIDRUG TRANSPORTER MFSC"/>
    <property type="match status" value="1"/>
</dbReference>
<dbReference type="EMBL" id="QXJK01000007">
    <property type="protein sequence ID" value="RIX34439.1"/>
    <property type="molecule type" value="Genomic_DNA"/>
</dbReference>
<dbReference type="InterPro" id="IPR036259">
    <property type="entry name" value="MFS_trans_sf"/>
</dbReference>
<dbReference type="InterPro" id="IPR011701">
    <property type="entry name" value="MFS"/>
</dbReference>
<evidence type="ECO:0000256" key="3">
    <source>
        <dbReference type="ARBA" id="ARBA00022692"/>
    </source>
</evidence>
<evidence type="ECO:0000256" key="2">
    <source>
        <dbReference type="ARBA" id="ARBA00022448"/>
    </source>
</evidence>
<comment type="caution">
    <text evidence="8">The sequence shown here is derived from an EMBL/GenBank/DDBJ whole genome shotgun (WGS) entry which is preliminary data.</text>
</comment>
<gene>
    <name evidence="8" type="ORF">D3M95_07745</name>
</gene>
<evidence type="ECO:0000256" key="4">
    <source>
        <dbReference type="ARBA" id="ARBA00022989"/>
    </source>
</evidence>
<feature type="transmembrane region" description="Helical" evidence="7">
    <location>
        <begin position="154"/>
        <end position="180"/>
    </location>
</feature>
<reference evidence="8 9" key="1">
    <citation type="submission" date="2018-09" db="EMBL/GenBank/DDBJ databases">
        <title>Optimization and identification of Corynebacterium falsenii FN1-14 from fish paste.</title>
        <authorList>
            <person name="Daroonpunt R."/>
            <person name="Tanasupawat S."/>
        </authorList>
    </citation>
    <scope>NUCLEOTIDE SEQUENCE [LARGE SCALE GENOMIC DNA]</scope>
    <source>
        <strain evidence="8 9">FN1-14</strain>
    </source>
</reference>
<dbReference type="OrthoDB" id="7375466at2"/>
<feature type="transmembrane region" description="Helical" evidence="7">
    <location>
        <begin position="124"/>
        <end position="142"/>
    </location>
</feature>
<comment type="subcellular location">
    <subcellularLocation>
        <location evidence="1">Membrane</location>
        <topology evidence="1">Multi-pass membrane protein</topology>
    </subcellularLocation>
</comment>
<sequence>MVEAPAGLPLGLPALARQLGFPAGIALIIAAVSLTGFIVTELGRRRAKDAVLLDLSMFRYPTFTWGNLTALMVAVGEFALGFVIPLYLVSSVGLSTVATGLVLAAMAIGAFFSGASARHLAAKIGAPGVVLVGLGLEVFGTLQLAAEERVGQPLWLVVVALVIYGTGLGLASAKLTSLVLGDIPVEQSGQASATQSTVRQIGSALGAAMAGATLSAALAWKSADFVGREAELAKAVRESAGGVIVGLRDQGAPAEVVAPLAKIFAEATKVSLYAAVVCLAIGLLGALMVRRSADPEINNEIKDSADSADSTDDADKKASK</sequence>
<proteinExistence type="predicted"/>
<dbReference type="Pfam" id="PF07690">
    <property type="entry name" value="MFS_1"/>
    <property type="match status" value="1"/>
</dbReference>
<evidence type="ECO:0000256" key="6">
    <source>
        <dbReference type="SAM" id="MobiDB-lite"/>
    </source>
</evidence>
<feature type="transmembrane region" description="Helical" evidence="7">
    <location>
        <begin position="63"/>
        <end position="88"/>
    </location>
</feature>
<evidence type="ECO:0000313" key="8">
    <source>
        <dbReference type="EMBL" id="RIX34439.1"/>
    </source>
</evidence>
<dbReference type="GO" id="GO:0022857">
    <property type="term" value="F:transmembrane transporter activity"/>
    <property type="evidence" value="ECO:0007669"/>
    <property type="project" value="InterPro"/>
</dbReference>
<keyword evidence="9" id="KW-1185">Reference proteome</keyword>
<feature type="transmembrane region" description="Helical" evidence="7">
    <location>
        <begin position="20"/>
        <end position="42"/>
    </location>
</feature>
<dbReference type="Proteomes" id="UP000285278">
    <property type="component" value="Unassembled WGS sequence"/>
</dbReference>
<evidence type="ECO:0000256" key="1">
    <source>
        <dbReference type="ARBA" id="ARBA00004141"/>
    </source>
</evidence>
<organism evidence="8 9">
    <name type="scientific">Corynebacterium falsenii</name>
    <dbReference type="NCBI Taxonomy" id="108486"/>
    <lineage>
        <taxon>Bacteria</taxon>
        <taxon>Bacillati</taxon>
        <taxon>Actinomycetota</taxon>
        <taxon>Actinomycetes</taxon>
        <taxon>Mycobacteriales</taxon>
        <taxon>Corynebacteriaceae</taxon>
        <taxon>Corynebacterium</taxon>
    </lineage>
</organism>
<dbReference type="PANTHER" id="PTHR42718:SF9">
    <property type="entry name" value="MAJOR FACILITATOR SUPERFAMILY MULTIDRUG TRANSPORTER MFSC"/>
    <property type="match status" value="1"/>
</dbReference>
<dbReference type="Gene3D" id="1.20.1250.20">
    <property type="entry name" value="MFS general substrate transporter like domains"/>
    <property type="match status" value="1"/>
</dbReference>
<name>A0A418Q6I5_9CORY</name>
<evidence type="ECO:0000313" key="9">
    <source>
        <dbReference type="Proteomes" id="UP000285278"/>
    </source>
</evidence>
<keyword evidence="3 7" id="KW-0812">Transmembrane</keyword>
<dbReference type="AlphaFoldDB" id="A0A418Q6I5"/>
<keyword evidence="5 7" id="KW-0472">Membrane</keyword>
<feature type="region of interest" description="Disordered" evidence="6">
    <location>
        <begin position="298"/>
        <end position="320"/>
    </location>
</feature>
<keyword evidence="4 7" id="KW-1133">Transmembrane helix</keyword>
<protein>
    <submittedName>
        <fullName evidence="8">MFS transporter</fullName>
    </submittedName>
</protein>
<evidence type="ECO:0000256" key="7">
    <source>
        <dbReference type="SAM" id="Phobius"/>
    </source>
</evidence>
<feature type="transmembrane region" description="Helical" evidence="7">
    <location>
        <begin position="270"/>
        <end position="289"/>
    </location>
</feature>
<accession>A0A418Q6I5</accession>
<dbReference type="SUPFAM" id="SSF103473">
    <property type="entry name" value="MFS general substrate transporter"/>
    <property type="match status" value="1"/>
</dbReference>
<evidence type="ECO:0000256" key="5">
    <source>
        <dbReference type="ARBA" id="ARBA00023136"/>
    </source>
</evidence>
<dbReference type="GO" id="GO:0016020">
    <property type="term" value="C:membrane"/>
    <property type="evidence" value="ECO:0007669"/>
    <property type="project" value="UniProtKB-SubCell"/>
</dbReference>
<feature type="transmembrane region" description="Helical" evidence="7">
    <location>
        <begin position="94"/>
        <end position="112"/>
    </location>
</feature>